<evidence type="ECO:0000313" key="1">
    <source>
        <dbReference type="EMBL" id="PJE79568.1"/>
    </source>
</evidence>
<comment type="caution">
    <text evidence="1">The sequence shown here is derived from an EMBL/GenBank/DDBJ whole genome shotgun (WGS) entry which is preliminary data.</text>
</comment>
<dbReference type="AlphaFoldDB" id="A0A2H9T8V3"/>
<accession>A0A2H9T8V3</accession>
<sequence length="188" mass="21097">MNKPLADPPESPGRRHFIRRSILGGLFLVGGSGSILSSGCSHSQPGSRYIWLTNQESVVLKAIIPVILRLVFVDITSRDQLVYKLDQSVSQLPMHSQKELRDLFALLNSPLKGFLTGIWGSWQTTPVYKVERFLERWRTSPLSLCQKAYNGLAGIIIMKGYENPGSWEDIQYPGVPQADLLVTRPNDF</sequence>
<reference evidence="1" key="1">
    <citation type="journal article" date="2017" name="Appl. Environ. Microbiol.">
        <title>Molecular characterization of an Endozoicomonas-like organism causing infection in king scallop Pecten maximus L.</title>
        <authorList>
            <person name="Cano I."/>
            <person name="van Aerle R."/>
            <person name="Ross S."/>
            <person name="Verner-Jeffreys D.W."/>
            <person name="Paley R.K."/>
            <person name="Rimmer G."/>
            <person name="Ryder D."/>
            <person name="Hooper P."/>
            <person name="Stone D."/>
            <person name="Feist S.W."/>
        </authorList>
    </citation>
    <scope>NUCLEOTIDE SEQUENCE</scope>
</reference>
<gene>
    <name evidence="1" type="ORF">CI610_01473</name>
</gene>
<proteinExistence type="predicted"/>
<protein>
    <submittedName>
        <fullName evidence="1">Uncharacterized protein</fullName>
    </submittedName>
</protein>
<organism evidence="1">
    <name type="scientific">invertebrate metagenome</name>
    <dbReference type="NCBI Taxonomy" id="1711999"/>
    <lineage>
        <taxon>unclassified sequences</taxon>
        <taxon>metagenomes</taxon>
        <taxon>organismal metagenomes</taxon>
    </lineage>
</organism>
<dbReference type="EMBL" id="NSIT01000061">
    <property type="protein sequence ID" value="PJE79568.1"/>
    <property type="molecule type" value="Genomic_DNA"/>
</dbReference>
<name>A0A2H9T8V3_9ZZZZ</name>